<dbReference type="AlphaFoldDB" id="A0A0P6A4A6"/>
<reference evidence="1 2" key="1">
    <citation type="submission" date="2016-03" db="EMBL/GenBank/DDBJ databases">
        <title>EvidentialGene: Evidence-directed Construction of Genes on Genomes.</title>
        <authorList>
            <person name="Gilbert D.G."/>
            <person name="Choi J.-H."/>
            <person name="Mockaitis K."/>
            <person name="Colbourne J."/>
            <person name="Pfrender M."/>
        </authorList>
    </citation>
    <scope>NUCLEOTIDE SEQUENCE [LARGE SCALE GENOMIC DNA]</scope>
    <source>
        <strain evidence="1 2">Xinb3</strain>
        <tissue evidence="1">Complete organism</tissue>
    </source>
</reference>
<gene>
    <name evidence="1" type="ORF">APZ42_014709</name>
</gene>
<comment type="caution">
    <text evidence="1">The sequence shown here is derived from an EMBL/GenBank/DDBJ whole genome shotgun (WGS) entry which is preliminary data.</text>
</comment>
<proteinExistence type="predicted"/>
<protein>
    <submittedName>
        <fullName evidence="1">Uncharacterized protein</fullName>
    </submittedName>
</protein>
<sequence length="109" mass="11871">MDWPSLYTCQCTAIGAIHRLGIVIFTTLFGKLAASLRCCKGAGWEAGTVDVRTGSNVVRRCACVFVGQIKGVERPPWGRMRLGMDAGRPSLRRLTMMPKNDQLEGGGDQ</sequence>
<keyword evidence="2" id="KW-1185">Reference proteome</keyword>
<evidence type="ECO:0000313" key="2">
    <source>
        <dbReference type="Proteomes" id="UP000076858"/>
    </source>
</evidence>
<evidence type="ECO:0000313" key="1">
    <source>
        <dbReference type="EMBL" id="KZS18992.1"/>
    </source>
</evidence>
<accession>A0A0P6A4A6</accession>
<dbReference type="Proteomes" id="UP000076858">
    <property type="component" value="Unassembled WGS sequence"/>
</dbReference>
<name>A0A0P6A4A6_9CRUS</name>
<dbReference type="EMBL" id="LRGB01000469">
    <property type="protein sequence ID" value="KZS18992.1"/>
    <property type="molecule type" value="Genomic_DNA"/>
</dbReference>
<organism evidence="1 2">
    <name type="scientific">Daphnia magna</name>
    <dbReference type="NCBI Taxonomy" id="35525"/>
    <lineage>
        <taxon>Eukaryota</taxon>
        <taxon>Metazoa</taxon>
        <taxon>Ecdysozoa</taxon>
        <taxon>Arthropoda</taxon>
        <taxon>Crustacea</taxon>
        <taxon>Branchiopoda</taxon>
        <taxon>Diplostraca</taxon>
        <taxon>Cladocera</taxon>
        <taxon>Anomopoda</taxon>
        <taxon>Daphniidae</taxon>
        <taxon>Daphnia</taxon>
    </lineage>
</organism>